<sequence>MHRRTLLTGSAGLAAALGLGAAACAPPPQTQLVTGAPVIDDAAALIIDGEQIADQALWRAAQDEGGLILYSGYVENSEKEVIKAFTADTGLAVSLVRLVPNRLLERVLSEQGAGKLRADLIRTSDPAGVAKMAAAGAFGRHRVPGIDDLGADVVFDDGRYYRTFDPAFTFAYNTALVPPGQEPRGWQDLLHPRWRGKLGITQAGAGGSSLSLLRFQLDVLGEDYLRALAAQQPRIFDSSGAMQESLARGELHAATAVISSVNVAAASNAPVRFVVAPEGFALYDYFLGVSASPVNPAAAKVFCNWNLSRRAGDVFGQIGEYPAIAASAPPRVLGIDLPSIASGIPYRPLPADLAANREADQALFNKIFGYLA</sequence>
<proteinExistence type="predicted"/>
<feature type="signal peptide" evidence="2">
    <location>
        <begin position="1"/>
        <end position="25"/>
    </location>
</feature>
<evidence type="ECO:0000313" key="3">
    <source>
        <dbReference type="EMBL" id="NYI70047.1"/>
    </source>
</evidence>
<evidence type="ECO:0000313" key="4">
    <source>
        <dbReference type="Proteomes" id="UP000527616"/>
    </source>
</evidence>
<dbReference type="RefSeq" id="WP_179444043.1">
    <property type="nucleotide sequence ID" value="NZ_JACBZS010000001.1"/>
</dbReference>
<reference evidence="3 4" key="1">
    <citation type="submission" date="2020-07" db="EMBL/GenBank/DDBJ databases">
        <title>Sequencing the genomes of 1000 actinobacteria strains.</title>
        <authorList>
            <person name="Klenk H.-P."/>
        </authorList>
    </citation>
    <scope>NUCLEOTIDE SEQUENCE [LARGE SCALE GENOMIC DNA]</scope>
    <source>
        <strain evidence="3 4">DSM 103164</strain>
    </source>
</reference>
<evidence type="ECO:0000256" key="1">
    <source>
        <dbReference type="ARBA" id="ARBA00022729"/>
    </source>
</evidence>
<dbReference type="AlphaFoldDB" id="A0A7Z0D708"/>
<dbReference type="Pfam" id="PF13343">
    <property type="entry name" value="SBP_bac_6"/>
    <property type="match status" value="1"/>
</dbReference>
<protein>
    <submittedName>
        <fullName evidence="3">Iron(III) transport system substrate-binding protein</fullName>
    </submittedName>
</protein>
<keyword evidence="1 2" id="KW-0732">Signal</keyword>
<dbReference type="Proteomes" id="UP000527616">
    <property type="component" value="Unassembled WGS sequence"/>
</dbReference>
<keyword evidence="4" id="KW-1185">Reference proteome</keyword>
<dbReference type="PANTHER" id="PTHR30006:SF24">
    <property type="entry name" value="SLL0237 PROTEIN"/>
    <property type="match status" value="1"/>
</dbReference>
<feature type="chain" id="PRO_5038821250" evidence="2">
    <location>
        <begin position="26"/>
        <end position="372"/>
    </location>
</feature>
<accession>A0A7Z0D708</accession>
<dbReference type="EMBL" id="JACBZS010000001">
    <property type="protein sequence ID" value="NYI70047.1"/>
    <property type="molecule type" value="Genomic_DNA"/>
</dbReference>
<organism evidence="3 4">
    <name type="scientific">Naumannella cuiyingiana</name>
    <dbReference type="NCBI Taxonomy" id="1347891"/>
    <lineage>
        <taxon>Bacteria</taxon>
        <taxon>Bacillati</taxon>
        <taxon>Actinomycetota</taxon>
        <taxon>Actinomycetes</taxon>
        <taxon>Propionibacteriales</taxon>
        <taxon>Propionibacteriaceae</taxon>
        <taxon>Naumannella</taxon>
    </lineage>
</organism>
<evidence type="ECO:0000256" key="2">
    <source>
        <dbReference type="SAM" id="SignalP"/>
    </source>
</evidence>
<comment type="caution">
    <text evidence="3">The sequence shown here is derived from an EMBL/GenBank/DDBJ whole genome shotgun (WGS) entry which is preliminary data.</text>
</comment>
<name>A0A7Z0D708_9ACTN</name>
<dbReference type="SUPFAM" id="SSF53850">
    <property type="entry name" value="Periplasmic binding protein-like II"/>
    <property type="match status" value="1"/>
</dbReference>
<dbReference type="Gene3D" id="3.40.190.10">
    <property type="entry name" value="Periplasmic binding protein-like II"/>
    <property type="match status" value="2"/>
</dbReference>
<dbReference type="PANTHER" id="PTHR30006">
    <property type="entry name" value="THIAMINE-BINDING PERIPLASMIC PROTEIN-RELATED"/>
    <property type="match status" value="1"/>
</dbReference>
<gene>
    <name evidence="3" type="ORF">GGQ54_000607</name>
</gene>
<dbReference type="PROSITE" id="PS51257">
    <property type="entry name" value="PROKAR_LIPOPROTEIN"/>
    <property type="match status" value="1"/>
</dbReference>